<organism evidence="1 2">
    <name type="scientific">Naganishia onofrii</name>
    <dbReference type="NCBI Taxonomy" id="1851511"/>
    <lineage>
        <taxon>Eukaryota</taxon>
        <taxon>Fungi</taxon>
        <taxon>Dikarya</taxon>
        <taxon>Basidiomycota</taxon>
        <taxon>Agaricomycotina</taxon>
        <taxon>Tremellomycetes</taxon>
        <taxon>Filobasidiales</taxon>
        <taxon>Filobasidiaceae</taxon>
        <taxon>Naganishia</taxon>
    </lineage>
</organism>
<dbReference type="Proteomes" id="UP001234202">
    <property type="component" value="Unassembled WGS sequence"/>
</dbReference>
<reference evidence="1" key="1">
    <citation type="submission" date="2023-04" db="EMBL/GenBank/DDBJ databases">
        <title>Draft Genome sequencing of Naganishia species isolated from polar environments using Oxford Nanopore Technology.</title>
        <authorList>
            <person name="Leo P."/>
            <person name="Venkateswaran K."/>
        </authorList>
    </citation>
    <scope>NUCLEOTIDE SEQUENCE</scope>
    <source>
        <strain evidence="1">DBVPG 5303</strain>
    </source>
</reference>
<dbReference type="EMBL" id="JASBWV010000034">
    <property type="protein sequence ID" value="KAJ9116832.1"/>
    <property type="molecule type" value="Genomic_DNA"/>
</dbReference>
<protein>
    <submittedName>
        <fullName evidence="1">Uncharacterized protein</fullName>
    </submittedName>
</protein>
<name>A0ACC2X0P1_9TREE</name>
<keyword evidence="2" id="KW-1185">Reference proteome</keyword>
<proteinExistence type="predicted"/>
<sequence>MSSPVRPTQPGQQQPTTDSPTLGISPSARTRTRYIPASQHQHSRVVSVTHQQQRSQDQRASVEVERFVYPPSIPIPDDRAASPTMYHTIIQRPYTQSPRSSASSLSSPRIISGNTAAATPSPLRKGHLQQSTLDKENAPPSDKLEQHPTLNRPKFKLRLRLKLTPPHPAEIHAKKETSSFMNTPTKAPLKISFLSSSTRNNQQDTRTVSKHQQQASISTIRGNANNTPTKPSPSTRTGTTATKQQLIAPIHSVPETRFTTHFHSGSPTANERDEERKEREEKERRTASWFPPIKAIPRSRSAWNLRVEDGKARKVAGVQDKGSEPKRQVSEGRFESDFDGRDGRVKEKRVAQDGMSTFSVMTNATIADSRPTFSFRPAASENIQYASSAASSTLADSHSQVYLKPAFAASRTSLSPYIPLEPTNHGMNTTQHGTPPPHDALAVITAGHPNDSSSTVNLTLTISDHSSIRSPSPGGDSAASSTAARSPVVLAVINKSDPQSQISPAASVSSSDPFTLDKSMRSNVGSSENEMADISASSFAILGGNVDNGYQNQLVTPQKTNARQHIVTPSRHAERSTPNQVDSLLSPYTNGLKPISMDAVNAWSPSKAFAYTDQVAGAGDGKSRVLDSSTDESTQEEMLNDSYNLDQSGDTSLAEEQREWNSRFKGDESSLTGVTKDRVRANDGDSTRSSADDAVRDSEQGHATPEKQADKSINSEHSAAVMDPAQYLTPQQAHRKRTPDMRRKEREAGGDVSNDIFSLSDQMLSDRYKFVQEIGFGNWGSVWQCKPRTPAAHPLHRSTVSRSQPSLSHAVASQHHPTKVAIKLVHRSKQATTAARVRALWSEMKIVRSLKADPHPNIIGFDSFIITPSYALIIMPFLAQLMPVSISEERAKGYFKQLTSALAYLHENGITHNDIKPSNIMLSSTNTPIFVDFGFAQKWDVNATDTGANTLIGGLTTLTGHNASCHELFHSEISWGTPEYLDPQRSKGIKHDERASDVWALGVTFFEILIGRTPFEETEDEQFSTAEQLSVYHERTVQGKWLGDWQMTSPMKSLLRSMIQPNPSQRITAQMAHHHHALDSAFEMDMSTPPFVRTAASLPVEPREKKQVPREQRDQKRSQALQAETGAKFVNEASNAKPEIPQKKQKEALVKIVPRLNGIAVREPEVSGVVVTEQKAIEQRDIERNRVDEVKQSLVQKKDLYPQTASVQHFEEEDVRNMASSAAPIQELRRAASAMALQGDKVCDENIRLRESHVVVDDKHQLLRDLGRQVGPASRRESQHRRHTRVVSEGCDRLLDIQHQTSKEEAYGRPASRETMHMPPRSQLGLGQAYEPLESEYHQKPGRSLEMLFKQIVFGADLNPTADKIVHFDGEKSWDREPLRQTTRIKGRAANRGQPAPIAELRNAPSSADLDAKLDRIALWVQDVEHIVEEAKFALEAVQADRPPSRQMLQKVDIERRSQDGLRQSITIVRPSTFELRRPSSAMHLRHESNYELRPIIQVDDFRPTHLRRQRSDLTNFRSRADPIVEDLQREAYESRGYDEWPETSKNVQFAKKLKTYRSTGDLHQIADLSKNARGRMTHEVEPNNQLTEGWYRYDGKKALLIPEARKGAHESKFKSMFQSVKSIFKRRE</sequence>
<comment type="caution">
    <text evidence="1">The sequence shown here is derived from an EMBL/GenBank/DDBJ whole genome shotgun (WGS) entry which is preliminary data.</text>
</comment>
<evidence type="ECO:0000313" key="2">
    <source>
        <dbReference type="Proteomes" id="UP001234202"/>
    </source>
</evidence>
<evidence type="ECO:0000313" key="1">
    <source>
        <dbReference type="EMBL" id="KAJ9116832.1"/>
    </source>
</evidence>
<gene>
    <name evidence="1" type="ORF">QFC24_006637</name>
</gene>
<accession>A0ACC2X0P1</accession>